<accession>A0A8H5NTD3</accession>
<feature type="compositionally biased region" description="Polar residues" evidence="1">
    <location>
        <begin position="632"/>
        <end position="643"/>
    </location>
</feature>
<feature type="region of interest" description="Disordered" evidence="1">
    <location>
        <begin position="246"/>
        <end position="290"/>
    </location>
</feature>
<gene>
    <name evidence="2" type="ORF">FPCIR_11537</name>
</gene>
<dbReference type="EMBL" id="JAAOAS010000357">
    <property type="protein sequence ID" value="KAF5578496.1"/>
    <property type="molecule type" value="Genomic_DNA"/>
</dbReference>
<evidence type="ECO:0000313" key="3">
    <source>
        <dbReference type="Proteomes" id="UP000546213"/>
    </source>
</evidence>
<dbReference type="Proteomes" id="UP000546213">
    <property type="component" value="Unassembled WGS sequence"/>
</dbReference>
<keyword evidence="3" id="KW-1185">Reference proteome</keyword>
<dbReference type="AlphaFoldDB" id="A0A8H5NTD3"/>
<name>A0A8H5NTD3_9HYPO</name>
<evidence type="ECO:0000256" key="1">
    <source>
        <dbReference type="SAM" id="MobiDB-lite"/>
    </source>
</evidence>
<evidence type="ECO:0000313" key="2">
    <source>
        <dbReference type="EMBL" id="KAF5578496.1"/>
    </source>
</evidence>
<dbReference type="OrthoDB" id="4835412at2759"/>
<sequence length="643" mass="71945">MSETIHPAIAKSEALKTLVEQWTLEISEIKSPEREYREKRESMLSNYDDELLQLRQHSPDTYEFARRSEAILQQAGDLRELEIQYQSSATLLEQQFVERLEEANKMLACDLFPALGDTLWDHSVASVLNECIRPKTPTVEAAGAEEGCSTLLEARNDQEADSVITAEEPIDLEAGQVQSSLPITGSSERQNQAVAEVPGLTEANVSIPLETLDQRQAVLHQTPVQERESASQSTQVTQGQGGTITLAAQVPTPSPTTEVSRPSDNVVDPQAKSSPVEKPVSEMNSYQNGGTARWDMWQTSRIPNQSASSTDGPETLNNKSPGEQPTDSLVVHLRAPLKRLQSATPSRKQKRQKLPVEPPDIPEERVVPFDQVFQDGNAQNKYIIVQHPPEFGHWYILECKEHNKHFYKDPIRGASRHLMGQEHGINGEHSFAVKMLGTRVLHCNEKLAAKNNRVTRQAFPLVARPTSVMPGNRTKEDATQNVEIIPVVGEIYAAKFPKQSHTYAVLVLPWTAFDHFPYMKQLLRDTPSCYLFDKAVDQYPRGWARDYEDGGGRVKDRVYPVVYFHKENFPQQCDIGWVPLTSFKVYDPKHTGVVCSKIVDRYLQNKDPRLTAKHGYSANNSIIISDGDADTEQGNGEISGDSS</sequence>
<proteinExistence type="predicted"/>
<organism evidence="2 3">
    <name type="scientific">Fusarium pseudocircinatum</name>
    <dbReference type="NCBI Taxonomy" id="56676"/>
    <lineage>
        <taxon>Eukaryota</taxon>
        <taxon>Fungi</taxon>
        <taxon>Dikarya</taxon>
        <taxon>Ascomycota</taxon>
        <taxon>Pezizomycotina</taxon>
        <taxon>Sordariomycetes</taxon>
        <taxon>Hypocreomycetidae</taxon>
        <taxon>Hypocreales</taxon>
        <taxon>Nectriaceae</taxon>
        <taxon>Fusarium</taxon>
        <taxon>Fusarium fujikuroi species complex</taxon>
    </lineage>
</organism>
<protein>
    <submittedName>
        <fullName evidence="2">Uncharacterized protein</fullName>
    </submittedName>
</protein>
<feature type="region of interest" description="Disordered" evidence="1">
    <location>
        <begin position="624"/>
        <end position="643"/>
    </location>
</feature>
<feature type="region of interest" description="Disordered" evidence="1">
    <location>
        <begin position="338"/>
        <end position="362"/>
    </location>
</feature>
<comment type="caution">
    <text evidence="2">The sequence shown here is derived from an EMBL/GenBank/DDBJ whole genome shotgun (WGS) entry which is preliminary data.</text>
</comment>
<feature type="region of interest" description="Disordered" evidence="1">
    <location>
        <begin position="303"/>
        <end position="326"/>
    </location>
</feature>
<reference evidence="2 3" key="1">
    <citation type="submission" date="2020-05" db="EMBL/GenBank/DDBJ databases">
        <title>Identification and distribution of gene clusters putatively required for synthesis of sphingolipid metabolism inhibitors in phylogenetically diverse species of the filamentous fungus Fusarium.</title>
        <authorList>
            <person name="Kim H.-S."/>
            <person name="Busman M."/>
            <person name="Brown D.W."/>
            <person name="Divon H."/>
            <person name="Uhlig S."/>
            <person name="Proctor R.H."/>
        </authorList>
    </citation>
    <scope>NUCLEOTIDE SEQUENCE [LARGE SCALE GENOMIC DNA]</scope>
    <source>
        <strain evidence="2 3">NRRL 36939</strain>
    </source>
</reference>